<dbReference type="AlphaFoldDB" id="A0A430QZU5"/>
<dbReference type="RefSeq" id="WP_028494700.1">
    <property type="nucleotide sequence ID" value="NZ_PELN01000381.1"/>
</dbReference>
<evidence type="ECO:0000256" key="2">
    <source>
        <dbReference type="ARBA" id="ARBA00022723"/>
    </source>
</evidence>
<dbReference type="SUPFAM" id="SSF54909">
    <property type="entry name" value="Dimeric alpha+beta barrel"/>
    <property type="match status" value="1"/>
</dbReference>
<protein>
    <recommendedName>
        <fullName evidence="6">Chlorite dismutase</fullName>
    </recommendedName>
</protein>
<gene>
    <name evidence="4" type="ORF">CSW45_13135</name>
</gene>
<evidence type="ECO:0000256" key="3">
    <source>
        <dbReference type="ARBA" id="ARBA00023004"/>
    </source>
</evidence>
<dbReference type="GO" id="GO:0046872">
    <property type="term" value="F:metal ion binding"/>
    <property type="evidence" value="ECO:0007669"/>
    <property type="project" value="UniProtKB-KW"/>
</dbReference>
<evidence type="ECO:0000313" key="4">
    <source>
        <dbReference type="EMBL" id="RTH00577.1"/>
    </source>
</evidence>
<dbReference type="Gene3D" id="3.30.70.1030">
    <property type="entry name" value="Apc35880, domain 1"/>
    <property type="match status" value="1"/>
</dbReference>
<reference evidence="4 5" key="1">
    <citation type="journal article" date="2019" name="Extremophiles">
        <title>Biogeography of thermophiles and predominance of Thermus scotoductus in domestic water heaters.</title>
        <authorList>
            <person name="Wilpiszeski R.L."/>
            <person name="Zhang Z."/>
            <person name="House C.H."/>
        </authorList>
    </citation>
    <scope>NUCLEOTIDE SEQUENCE [LARGE SCALE GENOMIC DNA]</scope>
    <source>
        <strain evidence="4 5">32_S32</strain>
    </source>
</reference>
<evidence type="ECO:0000313" key="5">
    <source>
        <dbReference type="Proteomes" id="UP000286910"/>
    </source>
</evidence>
<evidence type="ECO:0008006" key="6">
    <source>
        <dbReference type="Google" id="ProtNLM"/>
    </source>
</evidence>
<dbReference type="EMBL" id="PELR01000388">
    <property type="protein sequence ID" value="RTH00577.1"/>
    <property type="molecule type" value="Genomic_DNA"/>
</dbReference>
<dbReference type="GO" id="GO:0020037">
    <property type="term" value="F:heme binding"/>
    <property type="evidence" value="ECO:0007669"/>
    <property type="project" value="InterPro"/>
</dbReference>
<dbReference type="InterPro" id="IPR011008">
    <property type="entry name" value="Dimeric_a/b-barrel"/>
</dbReference>
<dbReference type="InterPro" id="IPR010644">
    <property type="entry name" value="ChdC/CLD"/>
</dbReference>
<keyword evidence="1" id="KW-0349">Heme</keyword>
<dbReference type="Pfam" id="PF06778">
    <property type="entry name" value="Chlor_dismutase"/>
    <property type="match status" value="1"/>
</dbReference>
<dbReference type="Proteomes" id="UP000286910">
    <property type="component" value="Unassembled WGS sequence"/>
</dbReference>
<comment type="caution">
    <text evidence="4">The sequence shown here is derived from an EMBL/GenBank/DDBJ whole genome shotgun (WGS) entry which is preliminary data.</text>
</comment>
<name>A0A430QZU5_THESC</name>
<keyword evidence="2" id="KW-0479">Metal-binding</keyword>
<sequence>MPRLWGFSLYRLLPEFRRLEAEHQEHLKEEFAQFLARWQEKEGFLRVYSLVGLSPEADFLLWQGASHLKALQALRREMHRTRLMGFLEPVALYLDHGEGEPGEGFLALFPFGLEGGPPEGARVFQGEGLLALEGPWEVLFPLVLREGGYLAARRTPREALDEL</sequence>
<proteinExistence type="predicted"/>
<dbReference type="GO" id="GO:0016491">
    <property type="term" value="F:oxidoreductase activity"/>
    <property type="evidence" value="ECO:0007669"/>
    <property type="project" value="InterPro"/>
</dbReference>
<accession>A0A430QZU5</accession>
<keyword evidence="3" id="KW-0408">Iron</keyword>
<evidence type="ECO:0000256" key="1">
    <source>
        <dbReference type="ARBA" id="ARBA00022617"/>
    </source>
</evidence>
<organism evidence="4 5">
    <name type="scientific">Thermus scotoductus</name>
    <dbReference type="NCBI Taxonomy" id="37636"/>
    <lineage>
        <taxon>Bacteria</taxon>
        <taxon>Thermotogati</taxon>
        <taxon>Deinococcota</taxon>
        <taxon>Deinococci</taxon>
        <taxon>Thermales</taxon>
        <taxon>Thermaceae</taxon>
        <taxon>Thermus</taxon>
    </lineage>
</organism>